<evidence type="ECO:0000256" key="5">
    <source>
        <dbReference type="ARBA" id="ARBA00022692"/>
    </source>
</evidence>
<evidence type="ECO:0000313" key="14">
    <source>
        <dbReference type="EMBL" id="KAJ3649705.1"/>
    </source>
</evidence>
<keyword evidence="7" id="KW-0249">Electron transport</keyword>
<dbReference type="EMBL" id="JALNTZ010000006">
    <property type="protein sequence ID" value="KAJ3649705.1"/>
    <property type="molecule type" value="Genomic_DNA"/>
</dbReference>
<dbReference type="InterPro" id="IPR006593">
    <property type="entry name" value="Cyt_b561/ferric_Rdtase_TM"/>
</dbReference>
<dbReference type="Proteomes" id="UP001168821">
    <property type="component" value="Unassembled WGS sequence"/>
</dbReference>
<feature type="transmembrane region" description="Helical" evidence="12">
    <location>
        <begin position="188"/>
        <end position="208"/>
    </location>
</feature>
<feature type="transmembrane region" description="Helical" evidence="12">
    <location>
        <begin position="158"/>
        <end position="176"/>
    </location>
</feature>
<evidence type="ECO:0000256" key="8">
    <source>
        <dbReference type="ARBA" id="ARBA00022989"/>
    </source>
</evidence>
<dbReference type="GO" id="GO:0046872">
    <property type="term" value="F:metal ion binding"/>
    <property type="evidence" value="ECO:0007669"/>
    <property type="project" value="UniProtKB-KW"/>
</dbReference>
<sequence length="221" mass="25690">MYDLGSVTKNVSRFLLNWLTRNLLAGVVVYSCFLPIKYYNYWFSWHVILCTLGMIPLMTEALMLFPSDELWTTQTTRRQRYWIHGCLFLLGTILVSVGNIDTFYFLEDGYHLYTIHGITGLISMILFILSIFLGLMATYSQYLKHYLRPVWFKLAHNFVGLLGYVVGVVSLCYAYYTDWFVFYTSKESRLIALIATILGTLWTINGSLMSAYSQIRALLNY</sequence>
<evidence type="ECO:0000256" key="11">
    <source>
        <dbReference type="ARBA" id="ARBA00024225"/>
    </source>
</evidence>
<gene>
    <name evidence="14" type="ORF">Zmor_021430</name>
</gene>
<protein>
    <recommendedName>
        <fullName evidence="11">ascorbate ferrireductase (transmembrane)</fullName>
        <ecNumber evidence="11">7.2.1.3</ecNumber>
    </recommendedName>
</protein>
<evidence type="ECO:0000256" key="6">
    <source>
        <dbReference type="ARBA" id="ARBA00022723"/>
    </source>
</evidence>
<comment type="caution">
    <text evidence="14">The sequence shown here is derived from an EMBL/GenBank/DDBJ whole genome shotgun (WGS) entry which is preliminary data.</text>
</comment>
<evidence type="ECO:0000256" key="10">
    <source>
        <dbReference type="ARBA" id="ARBA00023136"/>
    </source>
</evidence>
<keyword evidence="6" id="KW-0479">Metal-binding</keyword>
<reference evidence="14" key="1">
    <citation type="journal article" date="2023" name="G3 (Bethesda)">
        <title>Whole genome assemblies of Zophobas morio and Tenebrio molitor.</title>
        <authorList>
            <person name="Kaur S."/>
            <person name="Stinson S.A."/>
            <person name="diCenzo G.C."/>
        </authorList>
    </citation>
    <scope>NUCLEOTIDE SEQUENCE</scope>
    <source>
        <strain evidence="14">QUZm001</strain>
    </source>
</reference>
<dbReference type="PANTHER" id="PTHR15422:SF43">
    <property type="entry name" value="ASCORBATE FERRIREDUCTASE (TRANSMEMBRANE)"/>
    <property type="match status" value="1"/>
</dbReference>
<dbReference type="GO" id="GO:0016020">
    <property type="term" value="C:membrane"/>
    <property type="evidence" value="ECO:0007669"/>
    <property type="project" value="UniProtKB-SubCell"/>
</dbReference>
<evidence type="ECO:0000259" key="13">
    <source>
        <dbReference type="PROSITE" id="PS50939"/>
    </source>
</evidence>
<dbReference type="GO" id="GO:0140571">
    <property type="term" value="F:transmembrane ascorbate ferrireductase activity"/>
    <property type="evidence" value="ECO:0007669"/>
    <property type="project" value="UniProtKB-EC"/>
</dbReference>
<feature type="domain" description="Cytochrome b561" evidence="13">
    <location>
        <begin position="4"/>
        <end position="214"/>
    </location>
</feature>
<dbReference type="PROSITE" id="PS50939">
    <property type="entry name" value="CYTOCHROME_B561"/>
    <property type="match status" value="1"/>
</dbReference>
<feature type="transmembrane region" description="Helical" evidence="12">
    <location>
        <begin position="112"/>
        <end position="137"/>
    </location>
</feature>
<evidence type="ECO:0000256" key="1">
    <source>
        <dbReference type="ARBA" id="ARBA00001970"/>
    </source>
</evidence>
<evidence type="ECO:0000256" key="4">
    <source>
        <dbReference type="ARBA" id="ARBA00022617"/>
    </source>
</evidence>
<keyword evidence="5 12" id="KW-0812">Transmembrane</keyword>
<evidence type="ECO:0000256" key="12">
    <source>
        <dbReference type="SAM" id="Phobius"/>
    </source>
</evidence>
<keyword evidence="15" id="KW-1185">Reference proteome</keyword>
<dbReference type="GO" id="GO:0140575">
    <property type="term" value="F:transmembrane monodehydroascorbate reductase activity"/>
    <property type="evidence" value="ECO:0007669"/>
    <property type="project" value="InterPro"/>
</dbReference>
<evidence type="ECO:0000256" key="2">
    <source>
        <dbReference type="ARBA" id="ARBA00004141"/>
    </source>
</evidence>
<evidence type="ECO:0000256" key="3">
    <source>
        <dbReference type="ARBA" id="ARBA00022448"/>
    </source>
</evidence>
<dbReference type="Gene3D" id="1.20.120.1770">
    <property type="match status" value="1"/>
</dbReference>
<dbReference type="SMART" id="SM00665">
    <property type="entry name" value="B561"/>
    <property type="match status" value="1"/>
</dbReference>
<comment type="cofactor">
    <cofactor evidence="1">
        <name>heme b</name>
        <dbReference type="ChEBI" id="CHEBI:60344"/>
    </cofactor>
</comment>
<keyword evidence="8 12" id="KW-1133">Transmembrane helix</keyword>
<name>A0AA38I613_9CUCU</name>
<dbReference type="AlphaFoldDB" id="A0AA38I613"/>
<keyword evidence="3" id="KW-0813">Transport</keyword>
<evidence type="ECO:0000256" key="9">
    <source>
        <dbReference type="ARBA" id="ARBA00023004"/>
    </source>
</evidence>
<evidence type="ECO:0000256" key="7">
    <source>
        <dbReference type="ARBA" id="ARBA00022982"/>
    </source>
</evidence>
<feature type="transmembrane region" description="Helical" evidence="12">
    <location>
        <begin position="86"/>
        <end position="106"/>
    </location>
</feature>
<feature type="transmembrane region" description="Helical" evidence="12">
    <location>
        <begin position="42"/>
        <end position="65"/>
    </location>
</feature>
<accession>A0AA38I613</accession>
<dbReference type="PANTHER" id="PTHR15422">
    <property type="entry name" value="OS05G0565100 PROTEIN"/>
    <property type="match status" value="1"/>
</dbReference>
<keyword evidence="9" id="KW-0408">Iron</keyword>
<dbReference type="EC" id="7.2.1.3" evidence="11"/>
<comment type="subcellular location">
    <subcellularLocation>
        <location evidence="2">Membrane</location>
        <topology evidence="2">Multi-pass membrane protein</topology>
    </subcellularLocation>
</comment>
<evidence type="ECO:0000313" key="15">
    <source>
        <dbReference type="Proteomes" id="UP001168821"/>
    </source>
</evidence>
<dbReference type="InterPro" id="IPR045150">
    <property type="entry name" value="CYB561D1/2"/>
</dbReference>
<keyword evidence="10 12" id="KW-0472">Membrane</keyword>
<dbReference type="Pfam" id="PF03188">
    <property type="entry name" value="Cytochrom_B561"/>
    <property type="match status" value="1"/>
</dbReference>
<proteinExistence type="predicted"/>
<organism evidence="14 15">
    <name type="scientific">Zophobas morio</name>
    <dbReference type="NCBI Taxonomy" id="2755281"/>
    <lineage>
        <taxon>Eukaryota</taxon>
        <taxon>Metazoa</taxon>
        <taxon>Ecdysozoa</taxon>
        <taxon>Arthropoda</taxon>
        <taxon>Hexapoda</taxon>
        <taxon>Insecta</taxon>
        <taxon>Pterygota</taxon>
        <taxon>Neoptera</taxon>
        <taxon>Endopterygota</taxon>
        <taxon>Coleoptera</taxon>
        <taxon>Polyphaga</taxon>
        <taxon>Cucujiformia</taxon>
        <taxon>Tenebrionidae</taxon>
        <taxon>Zophobas</taxon>
    </lineage>
</organism>
<keyword evidence="4" id="KW-0349">Heme</keyword>